<dbReference type="Gene3D" id="3.40.30.10">
    <property type="entry name" value="Glutaredoxin"/>
    <property type="match status" value="1"/>
</dbReference>
<dbReference type="InterPro" id="IPR004879">
    <property type="entry name" value="Ssp411-like_TRX"/>
</dbReference>
<dbReference type="KEGG" id="clec:106661903"/>
<evidence type="ECO:0000259" key="1">
    <source>
        <dbReference type="Pfam" id="PF03190"/>
    </source>
</evidence>
<dbReference type="Gene3D" id="1.50.10.10">
    <property type="match status" value="1"/>
</dbReference>
<dbReference type="InterPro" id="IPR024705">
    <property type="entry name" value="Ssp411"/>
</dbReference>
<dbReference type="GO" id="GO:0005975">
    <property type="term" value="P:carbohydrate metabolic process"/>
    <property type="evidence" value="ECO:0007669"/>
    <property type="project" value="InterPro"/>
</dbReference>
<sequence length="796" mass="90154">MFVGSVFRKRQAFVLIRKYATFRSRCLNPLYLDLNHSRNSCRFLPHERKLSLSSVRLSSGEMAAEATPKVRNHLGKERSPYLLQHASNPVDWYPWGEEAFQKARSEDKLIFLSVGYSTCHWCHVMERESFENEDVASIMNEYFINIKVDREERPDVDKIYMTFVQASSGSGGWPMSVFLTPDLKPVAGGTYFPPKDSYGRPGFKTVLLNIAQQWAEQRQKVSATGNRITELLKQTTVFDVGMAGSLIGGEVPGKDVWEMCSKQLFDSYEPVFGGFSHAPKFPQPSNFSFLFYTMARERDSELGQKARDMALHTLDKMANGGIHDHISQGFSRYSTDSKWHVPHFEKMLYDQAQLAVVYTDAYLVTKNEKYADIVKDILTYVSRDLSHPEGGFYSAEDADSFPVEGESVKREGAFCVWTYEDIKNLLNQPVTSKPKVNLSDIFCHHYSVKSEGNVNPELDPHNELKGQNVLVVFGSLKDTAYKFGLSEQELSKELEKARKILFEERQKRPKPHLDDKIITAWNGLMISGYARAATALNDETYQKRAEDAALFVKKYLYNSNKRLLRSCYTQNNSVVQIENPIEGFADDYACLIRGLIDLYECTFNEDWLIWADELQHVQDELFWDHGLAGYFSTSSSDTNSLFRLKEDQDGAEPSGNSISASNLVRLSTILDNEGMKDKASKLLSSFTSRLTRVPMALPEMVTALMLYHDSPTQVVVTGDISNSETAELVNVARQKFIPGLLVMTTGEDQDSFLSKRNHAIAKMKKQGDRQAVYVCRGKTCSLPVTTPAELADLLHN</sequence>
<dbReference type="PANTHER" id="PTHR42899">
    <property type="entry name" value="SPERMATOGENESIS-ASSOCIATED PROTEIN 20"/>
    <property type="match status" value="1"/>
</dbReference>
<organism evidence="2 3">
    <name type="scientific">Cimex lectularius</name>
    <name type="common">Bed bug</name>
    <name type="synonym">Acanthia lectularia</name>
    <dbReference type="NCBI Taxonomy" id="79782"/>
    <lineage>
        <taxon>Eukaryota</taxon>
        <taxon>Metazoa</taxon>
        <taxon>Ecdysozoa</taxon>
        <taxon>Arthropoda</taxon>
        <taxon>Hexapoda</taxon>
        <taxon>Insecta</taxon>
        <taxon>Pterygota</taxon>
        <taxon>Neoptera</taxon>
        <taxon>Paraneoptera</taxon>
        <taxon>Hemiptera</taxon>
        <taxon>Heteroptera</taxon>
        <taxon>Panheteroptera</taxon>
        <taxon>Cimicomorpha</taxon>
        <taxon>Cimicidae</taxon>
        <taxon>Cimex</taxon>
    </lineage>
</organism>
<dbReference type="SUPFAM" id="SSF48208">
    <property type="entry name" value="Six-hairpin glycosidases"/>
    <property type="match status" value="1"/>
</dbReference>
<dbReference type="InterPro" id="IPR008928">
    <property type="entry name" value="6-hairpin_glycosidase_sf"/>
</dbReference>
<evidence type="ECO:0000313" key="2">
    <source>
        <dbReference type="EnsemblMetazoa" id="XP_014241125.1"/>
    </source>
</evidence>
<dbReference type="RefSeq" id="XP_014241125.1">
    <property type="nucleotide sequence ID" value="XM_014385639.1"/>
</dbReference>
<protein>
    <recommendedName>
        <fullName evidence="1">Spermatogenesis-associated protein 20-like TRX domain-containing protein</fullName>
    </recommendedName>
</protein>
<dbReference type="Proteomes" id="UP000494040">
    <property type="component" value="Unassembled WGS sequence"/>
</dbReference>
<dbReference type="InterPro" id="IPR012341">
    <property type="entry name" value="6hp_glycosidase-like_sf"/>
</dbReference>
<dbReference type="PANTHER" id="PTHR42899:SF1">
    <property type="entry name" value="SPERMATOGENESIS-ASSOCIATED PROTEIN 20"/>
    <property type="match status" value="1"/>
</dbReference>
<dbReference type="OrthoDB" id="1923667at2759"/>
<dbReference type="Pfam" id="PF03190">
    <property type="entry name" value="Thioredox_DsbH"/>
    <property type="match status" value="1"/>
</dbReference>
<dbReference type="PIRSF" id="PIRSF006402">
    <property type="entry name" value="UCP006402_thioredoxin"/>
    <property type="match status" value="1"/>
</dbReference>
<dbReference type="GeneID" id="106661903"/>
<dbReference type="AlphaFoldDB" id="A0A8I6R8B8"/>
<dbReference type="CDD" id="cd02955">
    <property type="entry name" value="SSP411"/>
    <property type="match status" value="1"/>
</dbReference>
<keyword evidence="3" id="KW-1185">Reference proteome</keyword>
<dbReference type="InterPro" id="IPR036249">
    <property type="entry name" value="Thioredoxin-like_sf"/>
</dbReference>
<name>A0A8I6R8B8_CIMLE</name>
<evidence type="ECO:0000313" key="3">
    <source>
        <dbReference type="Proteomes" id="UP000494040"/>
    </source>
</evidence>
<reference evidence="2" key="1">
    <citation type="submission" date="2022-01" db="UniProtKB">
        <authorList>
            <consortium name="EnsemblMetazoa"/>
        </authorList>
    </citation>
    <scope>IDENTIFICATION</scope>
</reference>
<accession>A0A8I6R8B8</accession>
<feature type="domain" description="Spermatogenesis-associated protein 20-like TRX" evidence="1">
    <location>
        <begin position="72"/>
        <end position="232"/>
    </location>
</feature>
<proteinExistence type="predicted"/>
<dbReference type="SUPFAM" id="SSF52833">
    <property type="entry name" value="Thioredoxin-like"/>
    <property type="match status" value="1"/>
</dbReference>
<dbReference type="EnsemblMetazoa" id="XM_014385639.1">
    <property type="protein sequence ID" value="XP_014241125.1"/>
    <property type="gene ID" value="LOC106661903"/>
</dbReference>
<dbReference type="OMA" id="PFYFGTY"/>